<dbReference type="PROSITE" id="PS00131">
    <property type="entry name" value="CARBOXYPEPT_SER_SER"/>
    <property type="match status" value="1"/>
</dbReference>
<evidence type="ECO:0000256" key="5">
    <source>
        <dbReference type="RuleBase" id="RU361156"/>
    </source>
</evidence>
<dbReference type="OrthoDB" id="443318at2759"/>
<dbReference type="GO" id="GO:0004185">
    <property type="term" value="F:serine-type carboxypeptidase activity"/>
    <property type="evidence" value="ECO:0007669"/>
    <property type="project" value="UniProtKB-UniRule"/>
</dbReference>
<comment type="similarity">
    <text evidence="1 5">Belongs to the peptidase S10 family.</text>
</comment>
<evidence type="ECO:0000313" key="7">
    <source>
        <dbReference type="Proteomes" id="UP000728185"/>
    </source>
</evidence>
<keyword evidence="4 5" id="KW-0378">Hydrolase</keyword>
<dbReference type="InterPro" id="IPR001563">
    <property type="entry name" value="Peptidase_S10"/>
</dbReference>
<gene>
    <name evidence="6" type="ORF">FBUS_08175</name>
</gene>
<dbReference type="PRINTS" id="PR00724">
    <property type="entry name" value="CRBOXYPTASEC"/>
</dbReference>
<evidence type="ECO:0000256" key="2">
    <source>
        <dbReference type="ARBA" id="ARBA00022645"/>
    </source>
</evidence>
<dbReference type="GO" id="GO:0031647">
    <property type="term" value="P:regulation of protein stability"/>
    <property type="evidence" value="ECO:0007669"/>
    <property type="project" value="UniProtKB-ARBA"/>
</dbReference>
<dbReference type="InterPro" id="IPR029058">
    <property type="entry name" value="AB_hydrolase_fold"/>
</dbReference>
<dbReference type="PANTHER" id="PTHR11802">
    <property type="entry name" value="SERINE PROTEASE FAMILY S10 SERINE CARBOXYPEPTIDASE"/>
    <property type="match status" value="1"/>
</dbReference>
<evidence type="ECO:0000313" key="6">
    <source>
        <dbReference type="EMBL" id="KAA0189818.1"/>
    </source>
</evidence>
<dbReference type="AlphaFoldDB" id="A0A8E0VEZ9"/>
<dbReference type="Proteomes" id="UP000728185">
    <property type="component" value="Unassembled WGS sequence"/>
</dbReference>
<dbReference type="InterPro" id="IPR033124">
    <property type="entry name" value="Ser_caboxypep_his_AS"/>
</dbReference>
<dbReference type="Pfam" id="PF00450">
    <property type="entry name" value="Peptidase_S10"/>
    <property type="match status" value="1"/>
</dbReference>
<evidence type="ECO:0000256" key="4">
    <source>
        <dbReference type="ARBA" id="ARBA00022801"/>
    </source>
</evidence>
<name>A0A8E0VEZ9_9TREM</name>
<dbReference type="SUPFAM" id="SSF53474">
    <property type="entry name" value="alpha/beta-Hydrolases"/>
    <property type="match status" value="1"/>
</dbReference>
<keyword evidence="2 5" id="KW-0121">Carboxypeptidase</keyword>
<dbReference type="FunFam" id="3.40.50.1820:FF:000335">
    <property type="entry name" value="Carboxypeptidase"/>
    <property type="match status" value="1"/>
</dbReference>
<dbReference type="InterPro" id="IPR018202">
    <property type="entry name" value="Ser_caboxypep_ser_AS"/>
</dbReference>
<feature type="non-terminal residue" evidence="6">
    <location>
        <position position="464"/>
    </location>
</feature>
<dbReference type="GO" id="GO:1904715">
    <property type="term" value="P:negative regulation of chaperone-mediated autophagy"/>
    <property type="evidence" value="ECO:0007669"/>
    <property type="project" value="UniProtKB-ARBA"/>
</dbReference>
<keyword evidence="7" id="KW-1185">Reference proteome</keyword>
<dbReference type="GO" id="GO:0006508">
    <property type="term" value="P:proteolysis"/>
    <property type="evidence" value="ECO:0007669"/>
    <property type="project" value="UniProtKB-KW"/>
</dbReference>
<evidence type="ECO:0000256" key="3">
    <source>
        <dbReference type="ARBA" id="ARBA00022670"/>
    </source>
</evidence>
<proteinExistence type="inferred from homology"/>
<dbReference type="EMBL" id="LUCM01007510">
    <property type="protein sequence ID" value="KAA0189818.1"/>
    <property type="molecule type" value="Genomic_DNA"/>
</dbReference>
<dbReference type="PANTHER" id="PTHR11802:SF201">
    <property type="entry name" value="CARBOXYPEPTIDASE"/>
    <property type="match status" value="1"/>
</dbReference>
<dbReference type="PROSITE" id="PS00560">
    <property type="entry name" value="CARBOXYPEPT_SER_HIS"/>
    <property type="match status" value="1"/>
</dbReference>
<accession>A0A8E0VEZ9</accession>
<organism evidence="6 7">
    <name type="scientific">Fasciolopsis buskii</name>
    <dbReference type="NCBI Taxonomy" id="27845"/>
    <lineage>
        <taxon>Eukaryota</taxon>
        <taxon>Metazoa</taxon>
        <taxon>Spiralia</taxon>
        <taxon>Lophotrochozoa</taxon>
        <taxon>Platyhelminthes</taxon>
        <taxon>Trematoda</taxon>
        <taxon>Digenea</taxon>
        <taxon>Plagiorchiida</taxon>
        <taxon>Echinostomata</taxon>
        <taxon>Echinostomatoidea</taxon>
        <taxon>Fasciolidae</taxon>
        <taxon>Fasciolopsis</taxon>
    </lineage>
</organism>
<dbReference type="Gene3D" id="3.40.50.1820">
    <property type="entry name" value="alpha/beta hydrolase"/>
    <property type="match status" value="1"/>
</dbReference>
<protein>
    <recommendedName>
        <fullName evidence="5">Carboxypeptidase</fullName>
        <ecNumber evidence="5">3.4.16.-</ecNumber>
    </recommendedName>
</protein>
<evidence type="ECO:0000256" key="1">
    <source>
        <dbReference type="ARBA" id="ARBA00009431"/>
    </source>
</evidence>
<sequence length="464" mass="52580">NEDIVEQLPRLSEQPKFKQYSGYLSGVTPNIQLHYWFAESSRESENAPLVLWLNGGPGCSSLEGLLDENGPFSIRDGPIGPSPVPNPYSWNKFANVLYLESPAGVGFSYAVDGNTTTDDDLTSLNNYHALLHFLEKYPEYKNRDFYITGESYAGVYVPTLALRVLKDKNDFRLKGIAVGNGLTSYQMNDNSLVYFVMYHALLDESMWSNLLGNCCFGQAEEKCMFTRNHTKSCQKLLSYIQSDVLDGLNIYNLYGQCAGGVQPRLSGSQIHWPRASFDLGNLFRDNPYVQRQRELRNRFSLIFRGPIVLPCENSTLLTSYLNLPEVRRALHVDLPFLDEWDICSGTVNSEYIRTYQELSAQYLEILKLGVPTLIYNGDVDMACNYFGDLWFVDSLGLNTTKQMSHWLYTDEDNTKQVGGMFKVLTFGDTPLWFVTVRGSGHMVPHDKPIPAFHLLKRFIQGGSL</sequence>
<reference evidence="6" key="1">
    <citation type="submission" date="2019-05" db="EMBL/GenBank/DDBJ databases">
        <title>Annotation for the trematode Fasciolopsis buski.</title>
        <authorList>
            <person name="Choi Y.-J."/>
        </authorList>
    </citation>
    <scope>NUCLEOTIDE SEQUENCE</scope>
    <source>
        <strain evidence="6">HT</strain>
        <tissue evidence="6">Whole worm</tissue>
    </source>
</reference>
<comment type="caution">
    <text evidence="6">The sequence shown here is derived from an EMBL/GenBank/DDBJ whole genome shotgun (WGS) entry which is preliminary data.</text>
</comment>
<dbReference type="EC" id="3.4.16.-" evidence="5"/>
<keyword evidence="3 5" id="KW-0645">Protease</keyword>